<gene>
    <name evidence="2" type="ORF">LCGC14_1539590</name>
</gene>
<reference evidence="2" key="1">
    <citation type="journal article" date="2015" name="Nature">
        <title>Complex archaea that bridge the gap between prokaryotes and eukaryotes.</title>
        <authorList>
            <person name="Spang A."/>
            <person name="Saw J.H."/>
            <person name="Jorgensen S.L."/>
            <person name="Zaremba-Niedzwiedzka K."/>
            <person name="Martijn J."/>
            <person name="Lind A.E."/>
            <person name="van Eijk R."/>
            <person name="Schleper C."/>
            <person name="Guy L."/>
            <person name="Ettema T.J."/>
        </authorList>
    </citation>
    <scope>NUCLEOTIDE SEQUENCE</scope>
</reference>
<feature type="region of interest" description="Disordered" evidence="1">
    <location>
        <begin position="20"/>
        <end position="40"/>
    </location>
</feature>
<dbReference type="AlphaFoldDB" id="A0A0F9LU71"/>
<protein>
    <submittedName>
        <fullName evidence="2">Uncharacterized protein</fullName>
    </submittedName>
</protein>
<evidence type="ECO:0000313" key="2">
    <source>
        <dbReference type="EMBL" id="KKM60667.1"/>
    </source>
</evidence>
<sequence>MITRPEPIVKGLVDWRGWGVMDYPQEGGGEDRNEERRKEK</sequence>
<evidence type="ECO:0000256" key="1">
    <source>
        <dbReference type="SAM" id="MobiDB-lite"/>
    </source>
</evidence>
<feature type="compositionally biased region" description="Basic and acidic residues" evidence="1">
    <location>
        <begin position="29"/>
        <end position="40"/>
    </location>
</feature>
<dbReference type="EMBL" id="LAZR01011636">
    <property type="protein sequence ID" value="KKM60667.1"/>
    <property type="molecule type" value="Genomic_DNA"/>
</dbReference>
<comment type="caution">
    <text evidence="2">The sequence shown here is derived from an EMBL/GenBank/DDBJ whole genome shotgun (WGS) entry which is preliminary data.</text>
</comment>
<proteinExistence type="predicted"/>
<organism evidence="2">
    <name type="scientific">marine sediment metagenome</name>
    <dbReference type="NCBI Taxonomy" id="412755"/>
    <lineage>
        <taxon>unclassified sequences</taxon>
        <taxon>metagenomes</taxon>
        <taxon>ecological metagenomes</taxon>
    </lineage>
</organism>
<accession>A0A0F9LU71</accession>
<name>A0A0F9LU71_9ZZZZ</name>